<accession>A0A559IEL3</accession>
<dbReference type="Gene3D" id="2.60.200.60">
    <property type="match status" value="1"/>
</dbReference>
<organism evidence="1 2">
    <name type="scientific">Paenibacillus agilis</name>
    <dbReference type="NCBI Taxonomy" id="3020863"/>
    <lineage>
        <taxon>Bacteria</taxon>
        <taxon>Bacillati</taxon>
        <taxon>Bacillota</taxon>
        <taxon>Bacilli</taxon>
        <taxon>Bacillales</taxon>
        <taxon>Paenibacillaceae</taxon>
        <taxon>Paenibacillus</taxon>
    </lineage>
</organism>
<dbReference type="OrthoDB" id="2626073at2"/>
<name>A0A559IEL3_9BACL</name>
<dbReference type="InterPro" id="IPR008727">
    <property type="entry name" value="PAAR_motif"/>
</dbReference>
<keyword evidence="2" id="KW-1185">Reference proteome</keyword>
<dbReference type="AlphaFoldDB" id="A0A559IEL3"/>
<proteinExistence type="predicted"/>
<sequence>MAGVAFNGSNISDSTKSGHVTYDIERWVPSYCTGWDQYGNCISTGGGYWTSAGSGSTGAKITGSKVQSNSNVYVNQKPIACVGDVSTSENWRADPPVPSGGGDTRIVNIRPSTSGSGSGSISSGSTKVFVGGKAVAFIGSDVRTHLGTQARIDTGSTSVFVG</sequence>
<reference evidence="1 2" key="1">
    <citation type="submission" date="2019-07" db="EMBL/GenBank/DDBJ databases">
        <authorList>
            <person name="Kim J."/>
        </authorList>
    </citation>
    <scope>NUCLEOTIDE SEQUENCE [LARGE SCALE GENOMIC DNA]</scope>
    <source>
        <strain evidence="1 2">N4</strain>
    </source>
</reference>
<dbReference type="EMBL" id="VNJK01000006">
    <property type="protein sequence ID" value="TVX86085.1"/>
    <property type="molecule type" value="Genomic_DNA"/>
</dbReference>
<gene>
    <name evidence="1" type="ORF">FPZ44_24425</name>
</gene>
<protein>
    <submittedName>
        <fullName evidence="1">Uncharacterized protein</fullName>
    </submittedName>
</protein>
<comment type="caution">
    <text evidence="1">The sequence shown here is derived from an EMBL/GenBank/DDBJ whole genome shotgun (WGS) entry which is preliminary data.</text>
</comment>
<dbReference type="Proteomes" id="UP000318102">
    <property type="component" value="Unassembled WGS sequence"/>
</dbReference>
<evidence type="ECO:0000313" key="2">
    <source>
        <dbReference type="Proteomes" id="UP000318102"/>
    </source>
</evidence>
<dbReference type="Pfam" id="PF05488">
    <property type="entry name" value="PAAR_motif"/>
    <property type="match status" value="1"/>
</dbReference>
<evidence type="ECO:0000313" key="1">
    <source>
        <dbReference type="EMBL" id="TVX86085.1"/>
    </source>
</evidence>
<dbReference type="RefSeq" id="WP_144994905.1">
    <property type="nucleotide sequence ID" value="NZ_VNJK01000006.1"/>
</dbReference>